<dbReference type="GO" id="GO:0016779">
    <property type="term" value="F:nucleotidyltransferase activity"/>
    <property type="evidence" value="ECO:0007669"/>
    <property type="project" value="UniProtKB-KW"/>
</dbReference>
<protein>
    <recommendedName>
        <fullName evidence="8">Polymerase beta nucleotidyltransferase domain-containing protein</fullName>
    </recommendedName>
</protein>
<organism evidence="9 10">
    <name type="scientific">Collinsella intestinalis</name>
    <dbReference type="NCBI Taxonomy" id="147207"/>
    <lineage>
        <taxon>Bacteria</taxon>
        <taxon>Bacillati</taxon>
        <taxon>Actinomycetota</taxon>
        <taxon>Coriobacteriia</taxon>
        <taxon>Coriobacteriales</taxon>
        <taxon>Coriobacteriaceae</taxon>
        <taxon>Collinsella</taxon>
    </lineage>
</organism>
<dbReference type="Proteomes" id="UP000283983">
    <property type="component" value="Unassembled WGS sequence"/>
</dbReference>
<dbReference type="RefSeq" id="WP_118103060.1">
    <property type="nucleotide sequence ID" value="NZ_CABJEU010000001.1"/>
</dbReference>
<dbReference type="PANTHER" id="PTHR33571">
    <property type="entry name" value="SSL8005 PROTEIN"/>
    <property type="match status" value="1"/>
</dbReference>
<sequence>MSDKVDAILKKSIDDVARDVPGYRSVLTRREAIAVARRVLALFPVTAAALFGSFARGEQTDKSDLDFLISFSPSARAGDVEDVRVALEYATGRGVDVVSTLDGQSRQFRDSATRDGVKILG</sequence>
<dbReference type="InterPro" id="IPR052038">
    <property type="entry name" value="Type-VII_TA_antitoxin"/>
</dbReference>
<dbReference type="EMBL" id="QSLJ01000001">
    <property type="protein sequence ID" value="RHF38710.1"/>
    <property type="molecule type" value="Genomic_DNA"/>
</dbReference>
<accession>A0A414NFW9</accession>
<evidence type="ECO:0000256" key="7">
    <source>
        <dbReference type="ARBA" id="ARBA00022842"/>
    </source>
</evidence>
<evidence type="ECO:0000256" key="1">
    <source>
        <dbReference type="ARBA" id="ARBA00001946"/>
    </source>
</evidence>
<proteinExistence type="predicted"/>
<keyword evidence="2" id="KW-0808">Transferase</keyword>
<evidence type="ECO:0000256" key="2">
    <source>
        <dbReference type="ARBA" id="ARBA00022679"/>
    </source>
</evidence>
<keyword evidence="5" id="KW-0547">Nucleotide-binding</keyword>
<dbReference type="InParanoid" id="A0A414NFW9"/>
<keyword evidence="7" id="KW-0460">Magnesium</keyword>
<dbReference type="InterPro" id="IPR043519">
    <property type="entry name" value="NT_sf"/>
</dbReference>
<comment type="caution">
    <text evidence="9">The sequence shown here is derived from an EMBL/GenBank/DDBJ whole genome shotgun (WGS) entry which is preliminary data.</text>
</comment>
<gene>
    <name evidence="9" type="ORF">DW682_03195</name>
</gene>
<dbReference type="GO" id="GO:0005524">
    <property type="term" value="F:ATP binding"/>
    <property type="evidence" value="ECO:0007669"/>
    <property type="project" value="UniProtKB-KW"/>
</dbReference>
<dbReference type="SUPFAM" id="SSF81301">
    <property type="entry name" value="Nucleotidyltransferase"/>
    <property type="match status" value="1"/>
</dbReference>
<reference evidence="9 10" key="1">
    <citation type="submission" date="2018-08" db="EMBL/GenBank/DDBJ databases">
        <title>A genome reference for cultivated species of the human gut microbiota.</title>
        <authorList>
            <person name="Zou Y."/>
            <person name="Xue W."/>
            <person name="Luo G."/>
        </authorList>
    </citation>
    <scope>NUCLEOTIDE SEQUENCE [LARGE SCALE GENOMIC DNA]</scope>
    <source>
        <strain evidence="9 10">AM25-33</strain>
    </source>
</reference>
<keyword evidence="6" id="KW-0067">ATP-binding</keyword>
<evidence type="ECO:0000256" key="5">
    <source>
        <dbReference type="ARBA" id="ARBA00022741"/>
    </source>
</evidence>
<evidence type="ECO:0000256" key="4">
    <source>
        <dbReference type="ARBA" id="ARBA00022723"/>
    </source>
</evidence>
<evidence type="ECO:0000256" key="3">
    <source>
        <dbReference type="ARBA" id="ARBA00022695"/>
    </source>
</evidence>
<keyword evidence="10" id="KW-1185">Reference proteome</keyword>
<dbReference type="GO" id="GO:0046872">
    <property type="term" value="F:metal ion binding"/>
    <property type="evidence" value="ECO:0007669"/>
    <property type="project" value="UniProtKB-KW"/>
</dbReference>
<comment type="cofactor">
    <cofactor evidence="1">
        <name>Mg(2+)</name>
        <dbReference type="ChEBI" id="CHEBI:18420"/>
    </cofactor>
</comment>
<dbReference type="Gene3D" id="3.30.460.10">
    <property type="entry name" value="Beta Polymerase, domain 2"/>
    <property type="match status" value="1"/>
</dbReference>
<dbReference type="AlphaFoldDB" id="A0A414NFW9"/>
<evidence type="ECO:0000259" key="8">
    <source>
        <dbReference type="Pfam" id="PF18765"/>
    </source>
</evidence>
<dbReference type="InterPro" id="IPR041633">
    <property type="entry name" value="Polbeta"/>
</dbReference>
<dbReference type="Pfam" id="PF18765">
    <property type="entry name" value="Polbeta"/>
    <property type="match status" value="1"/>
</dbReference>
<feature type="domain" description="Polymerase beta nucleotidyltransferase" evidence="8">
    <location>
        <begin position="45"/>
        <end position="120"/>
    </location>
</feature>
<keyword evidence="3" id="KW-0548">Nucleotidyltransferase</keyword>
<evidence type="ECO:0000313" key="9">
    <source>
        <dbReference type="EMBL" id="RHF38710.1"/>
    </source>
</evidence>
<dbReference type="CDD" id="cd05403">
    <property type="entry name" value="NT_KNTase_like"/>
    <property type="match status" value="1"/>
</dbReference>
<evidence type="ECO:0000256" key="6">
    <source>
        <dbReference type="ARBA" id="ARBA00022840"/>
    </source>
</evidence>
<keyword evidence="4" id="KW-0479">Metal-binding</keyword>
<evidence type="ECO:0000313" key="10">
    <source>
        <dbReference type="Proteomes" id="UP000283983"/>
    </source>
</evidence>
<dbReference type="PANTHER" id="PTHR33571:SF14">
    <property type="entry name" value="PROTEIN ADENYLYLTRANSFERASE MJ0435-RELATED"/>
    <property type="match status" value="1"/>
</dbReference>
<name>A0A414NFW9_9ACTN</name>